<proteinExistence type="predicted"/>
<dbReference type="InterPro" id="IPR011990">
    <property type="entry name" value="TPR-like_helical_dom_sf"/>
</dbReference>
<feature type="region of interest" description="Disordered" evidence="3">
    <location>
        <begin position="334"/>
        <end position="365"/>
    </location>
</feature>
<dbReference type="PANTHER" id="PTHR47942">
    <property type="entry name" value="TETRATRICOPEPTIDE REPEAT (TPR)-LIKE SUPERFAMILY PROTEIN-RELATED"/>
    <property type="match status" value="1"/>
</dbReference>
<feature type="region of interest" description="Disordered" evidence="3">
    <location>
        <begin position="642"/>
        <end position="698"/>
    </location>
</feature>
<dbReference type="Gene3D" id="1.25.40.10">
    <property type="entry name" value="Tetratricopeptide repeat domain"/>
    <property type="match status" value="1"/>
</dbReference>
<protein>
    <recommendedName>
        <fullName evidence="6">Pentacotripeptide-repeat region of PRORP domain-containing protein</fullName>
    </recommendedName>
</protein>
<feature type="compositionally biased region" description="Basic and acidic residues" evidence="3">
    <location>
        <begin position="642"/>
        <end position="691"/>
    </location>
</feature>
<dbReference type="AlphaFoldDB" id="A0A3M2RAW3"/>
<dbReference type="PANTHER" id="PTHR47942:SF105">
    <property type="entry name" value="ATPASE EXPRESSION PROTEIN 3"/>
    <property type="match status" value="1"/>
</dbReference>
<dbReference type="InterPro" id="IPR002885">
    <property type="entry name" value="PPR_rpt"/>
</dbReference>
<evidence type="ECO:0000256" key="3">
    <source>
        <dbReference type="SAM" id="MobiDB-lite"/>
    </source>
</evidence>
<feature type="compositionally biased region" description="Basic and acidic residues" evidence="3">
    <location>
        <begin position="334"/>
        <end position="351"/>
    </location>
</feature>
<dbReference type="Pfam" id="PF13812">
    <property type="entry name" value="PPR_3"/>
    <property type="match status" value="1"/>
</dbReference>
<evidence type="ECO:0000256" key="2">
    <source>
        <dbReference type="PROSITE-ProRule" id="PRU00708"/>
    </source>
</evidence>
<comment type="caution">
    <text evidence="4">The sequence shown here is derived from an EMBL/GenBank/DDBJ whole genome shotgun (WGS) entry which is preliminary data.</text>
</comment>
<organism evidence="4 5">
    <name type="scientific">Fusarium kuroshium</name>
    <dbReference type="NCBI Taxonomy" id="2010991"/>
    <lineage>
        <taxon>Eukaryota</taxon>
        <taxon>Fungi</taxon>
        <taxon>Dikarya</taxon>
        <taxon>Ascomycota</taxon>
        <taxon>Pezizomycotina</taxon>
        <taxon>Sordariomycetes</taxon>
        <taxon>Hypocreomycetidae</taxon>
        <taxon>Hypocreales</taxon>
        <taxon>Nectriaceae</taxon>
        <taxon>Fusarium</taxon>
        <taxon>Fusarium solani species complex</taxon>
    </lineage>
</organism>
<evidence type="ECO:0008006" key="6">
    <source>
        <dbReference type="Google" id="ProtNLM"/>
    </source>
</evidence>
<dbReference type="Proteomes" id="UP000277212">
    <property type="component" value="Unassembled WGS sequence"/>
</dbReference>
<evidence type="ECO:0000313" key="4">
    <source>
        <dbReference type="EMBL" id="RMJ02452.1"/>
    </source>
</evidence>
<dbReference type="EMBL" id="NKUJ01000556">
    <property type="protein sequence ID" value="RMJ02452.1"/>
    <property type="molecule type" value="Genomic_DNA"/>
</dbReference>
<feature type="repeat" description="PPR" evidence="2">
    <location>
        <begin position="130"/>
        <end position="164"/>
    </location>
</feature>
<dbReference type="Pfam" id="PF13041">
    <property type="entry name" value="PPR_2"/>
    <property type="match status" value="1"/>
</dbReference>
<accession>A0A3M2RAW3</accession>
<dbReference type="PROSITE" id="PS51375">
    <property type="entry name" value="PPR"/>
    <property type="match status" value="1"/>
</dbReference>
<evidence type="ECO:0000313" key="5">
    <source>
        <dbReference type="Proteomes" id="UP000277212"/>
    </source>
</evidence>
<keyword evidence="5" id="KW-1185">Reference proteome</keyword>
<name>A0A3M2RAW3_9HYPO</name>
<reference evidence="4 5" key="1">
    <citation type="submission" date="2017-06" db="EMBL/GenBank/DDBJ databases">
        <title>Comparative genomic analysis of Ambrosia Fusariam Clade fungi.</title>
        <authorList>
            <person name="Stajich J.E."/>
            <person name="Carrillo J."/>
            <person name="Kijimoto T."/>
            <person name="Eskalen A."/>
            <person name="O'Donnell K."/>
            <person name="Kasson M."/>
        </authorList>
    </citation>
    <scope>NUCLEOTIDE SEQUENCE [LARGE SCALE GENOMIC DNA]</scope>
    <source>
        <strain evidence="4">UCR3666</strain>
    </source>
</reference>
<dbReference type="InterPro" id="IPR051222">
    <property type="entry name" value="PPR/CCM1_RNA-binding"/>
</dbReference>
<dbReference type="OrthoDB" id="185373at2759"/>
<evidence type="ECO:0000256" key="1">
    <source>
        <dbReference type="ARBA" id="ARBA00022737"/>
    </source>
</evidence>
<keyword evidence="1" id="KW-0677">Repeat</keyword>
<sequence>MLSYGACLRRTLHVIPSRRPALQSATLLQTRPLRQTIRVLSVEVTTTPSKIPSGTDVLKAEIDPAVKEEKKEDGVSEEKTKERMNRNVMKELQYLQDPYKIAERVLAALEKDKFEEALFMTQKASKDYPVVVSWNHLIDYTLRKQQLRKAIKLYNEMKKRAQEPNARTYTVIFRGLAESEHPKLAVAEAVRIYNRLLTDQRITPNSFHLNAVINVCNRAGDLDSMFSVLNSIHDVHRPPTAYTYTTVINALRYNAGTGVRNLTDTQKKADIAVAIRRGKAVWEEVMERWQKGLLKIDEPLVCAMMRLLMLSSTREEKMEVFDLLEKTMGIPNLTKKDDGSASGTSDKDSTGKKTPWVATKGSRATPGRNTLSGVLAVLGKARLNTVGIKYWNLLVRDHQIAPDKDCWTRLFVMLKGAKASAHCTEVLAIIPDDCIDAQFFRMAMETCIADNINLNAIKNSTRALETMMKRLPVPDPHTLRLYLRVSQASHYHLRNRSNEGDVEGAKRDYGMQIAQALERLWNPYRQLHDHYFTAAKAETKKDQGILYNEQREVIALARIMYGSYNKIIQQEMLPEAELKEIRPLGGRINREIHAFFQDRELHEPKLRQLGRKSAEDDMTGYQSPYEIGVHWDTTVAGKPLELEKEPGLRRGFERRRDEGRRSYRSKDEHRRRGPPDNGARRRDPPDNDARRRGSSIEW</sequence>
<gene>
    <name evidence="4" type="ORF">CDV36_015282</name>
</gene>
<dbReference type="STRING" id="2010991.A0A3M2RAW3"/>
<dbReference type="NCBIfam" id="TIGR00756">
    <property type="entry name" value="PPR"/>
    <property type="match status" value="1"/>
</dbReference>